<dbReference type="AlphaFoldDB" id="A0A4R4DY03"/>
<keyword evidence="2" id="KW-0812">Transmembrane</keyword>
<sequence length="62" mass="6607">MKTKHWILLGAGVAMGAALAWWLLEHNKSAEEKPPKGAPQIPLDNPGDQSEFQVSPGESAIG</sequence>
<accession>A0A4R4DY03</accession>
<keyword evidence="2" id="KW-0472">Membrane</keyword>
<gene>
    <name evidence="3" type="ORF">E0486_15000</name>
</gene>
<evidence type="ECO:0000313" key="3">
    <source>
        <dbReference type="EMBL" id="TCZ67869.1"/>
    </source>
</evidence>
<feature type="transmembrane region" description="Helical" evidence="2">
    <location>
        <begin position="6"/>
        <end position="24"/>
    </location>
</feature>
<keyword evidence="4" id="KW-1185">Reference proteome</keyword>
<organism evidence="3 4">
    <name type="scientific">Flaviaesturariibacter aridisoli</name>
    <dbReference type="NCBI Taxonomy" id="2545761"/>
    <lineage>
        <taxon>Bacteria</taxon>
        <taxon>Pseudomonadati</taxon>
        <taxon>Bacteroidota</taxon>
        <taxon>Chitinophagia</taxon>
        <taxon>Chitinophagales</taxon>
        <taxon>Chitinophagaceae</taxon>
        <taxon>Flaviaestuariibacter</taxon>
    </lineage>
</organism>
<dbReference type="RefSeq" id="WP_131853229.1">
    <property type="nucleotide sequence ID" value="NZ_SKFH01000032.1"/>
</dbReference>
<reference evidence="3 4" key="1">
    <citation type="submission" date="2019-03" db="EMBL/GenBank/DDBJ databases">
        <authorList>
            <person name="Kim M.K.M."/>
        </authorList>
    </citation>
    <scope>NUCLEOTIDE SEQUENCE [LARGE SCALE GENOMIC DNA]</scope>
    <source>
        <strain evidence="3 4">17J68-15</strain>
    </source>
</reference>
<evidence type="ECO:0000313" key="4">
    <source>
        <dbReference type="Proteomes" id="UP000295164"/>
    </source>
</evidence>
<dbReference type="EMBL" id="SKFH01000032">
    <property type="protein sequence ID" value="TCZ67869.1"/>
    <property type="molecule type" value="Genomic_DNA"/>
</dbReference>
<name>A0A4R4DY03_9BACT</name>
<feature type="region of interest" description="Disordered" evidence="1">
    <location>
        <begin position="30"/>
        <end position="62"/>
    </location>
</feature>
<evidence type="ECO:0000256" key="1">
    <source>
        <dbReference type="SAM" id="MobiDB-lite"/>
    </source>
</evidence>
<protein>
    <recommendedName>
        <fullName evidence="5">Efflux transporter periplasmic adaptor subunit</fullName>
    </recommendedName>
</protein>
<evidence type="ECO:0008006" key="5">
    <source>
        <dbReference type="Google" id="ProtNLM"/>
    </source>
</evidence>
<dbReference type="Proteomes" id="UP000295164">
    <property type="component" value="Unassembled WGS sequence"/>
</dbReference>
<keyword evidence="2" id="KW-1133">Transmembrane helix</keyword>
<dbReference type="OrthoDB" id="1551472at2"/>
<evidence type="ECO:0000256" key="2">
    <source>
        <dbReference type="SAM" id="Phobius"/>
    </source>
</evidence>
<proteinExistence type="predicted"/>
<comment type="caution">
    <text evidence="3">The sequence shown here is derived from an EMBL/GenBank/DDBJ whole genome shotgun (WGS) entry which is preliminary data.</text>
</comment>